<organism evidence="5 6">
    <name type="scientific">Balnearium lithotrophicum</name>
    <dbReference type="NCBI Taxonomy" id="223788"/>
    <lineage>
        <taxon>Bacteria</taxon>
        <taxon>Pseudomonadati</taxon>
        <taxon>Aquificota</taxon>
        <taxon>Aquificia</taxon>
        <taxon>Desulfurobacteriales</taxon>
        <taxon>Desulfurobacteriaceae</taxon>
        <taxon>Balnearium</taxon>
    </lineage>
</organism>
<dbReference type="EMBL" id="FXTM01000010">
    <property type="protein sequence ID" value="SMO55707.1"/>
    <property type="molecule type" value="Genomic_DNA"/>
</dbReference>
<evidence type="ECO:0000313" key="5">
    <source>
        <dbReference type="EMBL" id="SMO55707.1"/>
    </source>
</evidence>
<dbReference type="InterPro" id="IPR015421">
    <property type="entry name" value="PyrdxlP-dep_Trfase_major"/>
</dbReference>
<evidence type="ECO:0000256" key="2">
    <source>
        <dbReference type="ARBA" id="ARBA00037999"/>
    </source>
</evidence>
<dbReference type="SUPFAM" id="SSF88723">
    <property type="entry name" value="PIN domain-like"/>
    <property type="match status" value="1"/>
</dbReference>
<reference evidence="5 6" key="1">
    <citation type="submission" date="2017-05" db="EMBL/GenBank/DDBJ databases">
        <authorList>
            <person name="Varghese N."/>
            <person name="Submissions S."/>
        </authorList>
    </citation>
    <scope>NUCLEOTIDE SEQUENCE [LARGE SCALE GENOMIC DNA]</scope>
    <source>
        <strain evidence="5 6">DSM 16304</strain>
    </source>
</reference>
<evidence type="ECO:0000313" key="6">
    <source>
        <dbReference type="Proteomes" id="UP000317315"/>
    </source>
</evidence>
<sequence length="517" mass="58612">MSKILVDINVILDAVLNRNKISKELVDRLVNSYNELFITSSMVATLDYFLNKYKVDKKKFKKELLTKFKIVTTSGMDASKALDFEDGEDALIVLSFKRIANDGIIISNDKDFPSMGLPVLTPDEALKKKELFESSSFSGTVPMLDLPMEYRSMMEKIDEAVLKCMSKAKYILGDEVKELETKVAQYIGTKYAVGVSSGTDALVLSLRALAIKNTGKEFWDKEDLIITTPFTFTATGEAILRAGATPLFVDIDLETYTIDPELIEKAVKKYGRKVKGIIPVHLYGHPANMDEIMKIARENDLFVVEDCAQSFGARWDGKQTGSFGDTGCFSFFPSKNLGGFGDGGMVTTNDDELYELLLMLRKHGGKDKYNVDYIGYNARLDTIQAAILLAKFKYIDEFNKRRRKIANNYSEKLKDLNWIEIPFEHSKAHHVYHQYTVRVLNRNRDDVQKKLKENGISSMVYYPIPLHKMKVFINSSMEISESLKNSELASQSVLSLPIEPLIREFQISKILETLREI</sequence>
<name>A0A521C888_9BACT</name>
<dbReference type="Pfam" id="PF01041">
    <property type="entry name" value="DegT_DnrJ_EryC1"/>
    <property type="match status" value="1"/>
</dbReference>
<dbReference type="InterPro" id="IPR002716">
    <property type="entry name" value="PIN_dom"/>
</dbReference>
<dbReference type="AlphaFoldDB" id="A0A521C888"/>
<evidence type="ECO:0000256" key="1">
    <source>
        <dbReference type="ARBA" id="ARBA00022898"/>
    </source>
</evidence>
<dbReference type="GO" id="GO:0030170">
    <property type="term" value="F:pyridoxal phosphate binding"/>
    <property type="evidence" value="ECO:0007669"/>
    <property type="project" value="TreeGrafter"/>
</dbReference>
<dbReference type="CDD" id="cd00616">
    <property type="entry name" value="AHBA_syn"/>
    <property type="match status" value="1"/>
</dbReference>
<dbReference type="Gene3D" id="3.40.640.10">
    <property type="entry name" value="Type I PLP-dependent aspartate aminotransferase-like (Major domain)"/>
    <property type="match status" value="1"/>
</dbReference>
<dbReference type="PANTHER" id="PTHR30244">
    <property type="entry name" value="TRANSAMINASE"/>
    <property type="match status" value="1"/>
</dbReference>
<feature type="domain" description="PIN" evidence="4">
    <location>
        <begin position="3"/>
        <end position="93"/>
    </location>
</feature>
<dbReference type="RefSeq" id="WP_221928600.1">
    <property type="nucleotide sequence ID" value="NZ_FXTM01000010.1"/>
</dbReference>
<dbReference type="PANTHER" id="PTHR30244:SF36">
    <property type="entry name" value="3-OXO-GLUCOSE-6-PHOSPHATE:GLUTAMATE AMINOTRANSFERASE"/>
    <property type="match status" value="1"/>
</dbReference>
<evidence type="ECO:0000259" key="4">
    <source>
        <dbReference type="Pfam" id="PF13470"/>
    </source>
</evidence>
<protein>
    <submittedName>
        <fullName evidence="5">dTDP-4-amino-4,6-dideoxygalactose transaminase</fullName>
    </submittedName>
</protein>
<gene>
    <name evidence="5" type="ORF">SAMN06269117_11050</name>
</gene>
<dbReference type="Proteomes" id="UP000317315">
    <property type="component" value="Unassembled WGS sequence"/>
</dbReference>
<proteinExistence type="inferred from homology"/>
<keyword evidence="1 3" id="KW-0663">Pyridoxal phosphate</keyword>
<dbReference type="GO" id="GO:0008483">
    <property type="term" value="F:transaminase activity"/>
    <property type="evidence" value="ECO:0007669"/>
    <property type="project" value="TreeGrafter"/>
</dbReference>
<comment type="similarity">
    <text evidence="2 3">Belongs to the DegT/DnrJ/EryC1 family.</text>
</comment>
<dbReference type="Pfam" id="PF13470">
    <property type="entry name" value="PIN_3"/>
    <property type="match status" value="1"/>
</dbReference>
<accession>A0A521C888</accession>
<dbReference type="Gene3D" id="3.90.1150.10">
    <property type="entry name" value="Aspartate Aminotransferase, domain 1"/>
    <property type="match status" value="1"/>
</dbReference>
<keyword evidence="6" id="KW-1185">Reference proteome</keyword>
<dbReference type="SUPFAM" id="SSF53383">
    <property type="entry name" value="PLP-dependent transferases"/>
    <property type="match status" value="1"/>
</dbReference>
<evidence type="ECO:0000256" key="3">
    <source>
        <dbReference type="RuleBase" id="RU004508"/>
    </source>
</evidence>
<dbReference type="GO" id="GO:0000271">
    <property type="term" value="P:polysaccharide biosynthetic process"/>
    <property type="evidence" value="ECO:0007669"/>
    <property type="project" value="TreeGrafter"/>
</dbReference>
<dbReference type="InterPro" id="IPR015424">
    <property type="entry name" value="PyrdxlP-dep_Trfase"/>
</dbReference>
<dbReference type="InterPro" id="IPR029060">
    <property type="entry name" value="PIN-like_dom_sf"/>
</dbReference>
<dbReference type="InterPro" id="IPR015422">
    <property type="entry name" value="PyrdxlP-dep_Trfase_small"/>
</dbReference>
<dbReference type="InterPro" id="IPR000653">
    <property type="entry name" value="DegT/StrS_aminotransferase"/>
</dbReference>